<feature type="compositionally biased region" description="Basic and acidic residues" evidence="1">
    <location>
        <begin position="315"/>
        <end position="330"/>
    </location>
</feature>
<dbReference type="SUPFAM" id="SSF101447">
    <property type="entry name" value="Formin homology 2 domain (FH2 domain)"/>
    <property type="match status" value="1"/>
</dbReference>
<feature type="region of interest" description="Disordered" evidence="1">
    <location>
        <begin position="998"/>
        <end position="1029"/>
    </location>
</feature>
<feature type="compositionally biased region" description="Basic and acidic residues" evidence="1">
    <location>
        <begin position="131"/>
        <end position="155"/>
    </location>
</feature>
<dbReference type="EMBL" id="JALLPB020000231">
    <property type="protein sequence ID" value="KAL3811842.1"/>
    <property type="molecule type" value="Genomic_DNA"/>
</dbReference>
<keyword evidence="4" id="KW-1185">Reference proteome</keyword>
<dbReference type="Pfam" id="PF10152">
    <property type="entry name" value="CCDC53"/>
    <property type="match status" value="4"/>
</dbReference>
<feature type="compositionally biased region" description="Basic and acidic residues" evidence="1">
    <location>
        <begin position="1016"/>
        <end position="1026"/>
    </location>
</feature>
<feature type="region of interest" description="Disordered" evidence="1">
    <location>
        <begin position="299"/>
        <end position="394"/>
    </location>
</feature>
<feature type="region of interest" description="Disordered" evidence="1">
    <location>
        <begin position="482"/>
        <end position="522"/>
    </location>
</feature>
<evidence type="ECO:0000313" key="3">
    <source>
        <dbReference type="EMBL" id="KAL3811842.1"/>
    </source>
</evidence>
<accession>A0ABD3RFJ9</accession>
<feature type="region of interest" description="Disordered" evidence="1">
    <location>
        <begin position="535"/>
        <end position="565"/>
    </location>
</feature>
<evidence type="ECO:0000313" key="4">
    <source>
        <dbReference type="Proteomes" id="UP001530377"/>
    </source>
</evidence>
<dbReference type="SMART" id="SM00498">
    <property type="entry name" value="FH2"/>
    <property type="match status" value="1"/>
</dbReference>
<dbReference type="InterPro" id="IPR019309">
    <property type="entry name" value="WASHC3"/>
</dbReference>
<dbReference type="InterPro" id="IPR015425">
    <property type="entry name" value="FH2_Formin"/>
</dbReference>
<dbReference type="InterPro" id="IPR051144">
    <property type="entry name" value="Formin_homology_domain"/>
</dbReference>
<dbReference type="PANTHER" id="PTHR45733:SF34">
    <property type="entry name" value="FH2 DOMAIN-CONTAINING PROTEIN"/>
    <property type="match status" value="1"/>
</dbReference>
<comment type="caution">
    <text evidence="3">The sequence shown here is derived from an EMBL/GenBank/DDBJ whole genome shotgun (WGS) entry which is preliminary data.</text>
</comment>
<dbReference type="PROSITE" id="PS51444">
    <property type="entry name" value="FH2"/>
    <property type="match status" value="1"/>
</dbReference>
<feature type="compositionally biased region" description="Pro residues" evidence="1">
    <location>
        <begin position="73"/>
        <end position="91"/>
    </location>
</feature>
<dbReference type="Proteomes" id="UP001530377">
    <property type="component" value="Unassembled WGS sequence"/>
</dbReference>
<feature type="region of interest" description="Disordered" evidence="1">
    <location>
        <begin position="1"/>
        <end position="48"/>
    </location>
</feature>
<name>A0ABD3RFJ9_9STRA</name>
<reference evidence="3 4" key="1">
    <citation type="submission" date="2024-10" db="EMBL/GenBank/DDBJ databases">
        <title>Updated reference genomes for cyclostephanoid diatoms.</title>
        <authorList>
            <person name="Roberts W.R."/>
            <person name="Alverson A.J."/>
        </authorList>
    </citation>
    <scope>NUCLEOTIDE SEQUENCE [LARGE SCALE GENOMIC DNA]</scope>
    <source>
        <strain evidence="3 4">AJA228-03</strain>
    </source>
</reference>
<feature type="compositionally biased region" description="Low complexity" evidence="1">
    <location>
        <begin position="383"/>
        <end position="393"/>
    </location>
</feature>
<gene>
    <name evidence="3" type="ORF">ACHAXA_004269</name>
</gene>
<evidence type="ECO:0000259" key="2">
    <source>
        <dbReference type="PROSITE" id="PS51444"/>
    </source>
</evidence>
<dbReference type="InterPro" id="IPR042201">
    <property type="entry name" value="FH2_Formin_sf"/>
</dbReference>
<feature type="region of interest" description="Disordered" evidence="1">
    <location>
        <begin position="62"/>
        <end position="279"/>
    </location>
</feature>
<organism evidence="3 4">
    <name type="scientific">Cyclostephanos tholiformis</name>
    <dbReference type="NCBI Taxonomy" id="382380"/>
    <lineage>
        <taxon>Eukaryota</taxon>
        <taxon>Sar</taxon>
        <taxon>Stramenopiles</taxon>
        <taxon>Ochrophyta</taxon>
        <taxon>Bacillariophyta</taxon>
        <taxon>Coscinodiscophyceae</taxon>
        <taxon>Thalassiosirophycidae</taxon>
        <taxon>Stephanodiscales</taxon>
        <taxon>Stephanodiscaceae</taxon>
        <taxon>Cyclostephanos</taxon>
    </lineage>
</organism>
<feature type="region of interest" description="Disordered" evidence="1">
    <location>
        <begin position="1553"/>
        <end position="1573"/>
    </location>
</feature>
<feature type="compositionally biased region" description="Basic and acidic residues" evidence="1">
    <location>
        <begin position="94"/>
        <end position="105"/>
    </location>
</feature>
<feature type="region of interest" description="Disordered" evidence="1">
    <location>
        <begin position="1895"/>
        <end position="1916"/>
    </location>
</feature>
<sequence>MAAARGLRYQLRGPEEKCGIPSPSRNTPSGRGRSKVEVSFPPKSHHHYHEVEVFFSSLESYYIPPAGNGEMVTPPPPPPPPPRIVVPPPPAGRRRVDPPPPEGDHHRRRDMTVRGGPRGGGGGGDEDVDDDDRRLERHRREEGERRRDVQLRQLREQQQLEQRRHVQERQRRQQRWHMPEQQQQQQQQQHGPPRRAALPQHHEMAVGGGDGEEYDGGIDVGERQRQRQMWHMLEQKQKQKYGPSRRGAIPQQEEDGEEYKGNDVSLDGFGGMASGAEKNDVIDIVDQQLRRQRLLRRQMEARQSRQDQLLQRHSAGGDRSLRPTRDRATSDDAPPCRSPDAHNDGSIGTVDASRVSGEMTGGGRLASDDGTSSSAGRSDHRSSAISSALSPIPGLDDADLLRRPFDEDQGGGTGILVVDGDGVAIPKAKERGMGDHDRRMNELSEQIKREALEFMCYESTYAREKERLPTGYTRDRVGERVELVGGKDKEEGVDNDDGIKVGSGDVTSELRPSGLSSYLIDDTKSDDDLDCILEEEVEDEESSHNSFNRALSKSRRSTSGKSDDLASSIDSSAWMDDGIITPQQLSRFSNMVRLGIPDAAVLRSIERESVPHAKSVLLSLKKGSANPSSSLTTTTMTTGTADFFSAGRISVPQDCLNEKVPTREGYNGFEKERRASPPLCNDPNYSKYFKMLKAKVPPSWVKRVLEVDGKDARVLDLDPDQTLADQLPHGAVDEFGNVDWDKVNPPKRSDINVPLLAANDSIPADTFVSVKAELAAMKAKAGEMTTGLRKVPADKSLDIPGRGSNAFSKISAPKPTTSLAADISSEAVAASNARIDRLNAIRTAAYGVDTFSSNTETAFTDIGRRRQSVDEIRRRLPQPSILSMKSNNLRAATPSINRLKSNVSVKQSYDDLPLKDDPRYSKYFQMIRSRVPRSWVERVIEVDDRDPAILDLDPNKSLASQIGNSGKDENNTIDSANASMDASVKSVVSDCTSGNTPTSFLGKVEQSPQADDSQIVDDKCDDDKSDASSLTFRTTQEEKSVDLTKISSLLDRMQTLLIVQSSDMTEDVGTSDKGTSSRFNTAEEVERKLNELIEIFDVKRANESRDKKSKEHIELLEKSQADIAKLSALLSEKILDADSKLPTQQVKDIQANLVSLPSLLSQVLQKLEKPIIEESEEDENDAKEQLPNKALESLFAKRVALLEEVDAQPKPLNSDPEYAKYFKMLKLGLPRESVIKAIERDGKDVKILDLDPNRPLSAQKKEAGEHDVPDKNSALKALFSKRAASMKQMEEGAASAALEALFVKNPVPLKREGSAPALRVDPEFQKYMKMLKIGMPRETVIKALERDGKDVNVADMDPEMSYVSQVKRKESIESDLPLKEEYAKFFKMGLPTGAVRQALQKEGKDPDIVDMDPEKSYASQIKAGGVEKKDGPPLQDDPEFSKYFKMLKIGTPMGAVQNAMRRDGKDPNIINLDRTKSLSIQQQAIVKAAQTFKKADGPQIVRKRLHWNKIDESKLSENSFWNQAKDNSSLQLVGLDIDNEEFASLFTSSQLKSPSAIQKDESSHAKKAKSNQKVQLIDSRRRMNGSILLKKFKVNYAVLAKSVDKMECIEAEGNELRGMMQLLPTKDEALALRSYLPPHDAPQLEIEESIAKLGECEQYMAVMLEVDDVKNKFQAMVFRAEFDHLVESIQDGTRMLIQACDSVKNSERFRKVLLYALKLGNALNTDGSSEEVTAITLDSLLKLAEAKAFDRQTSVLHYLVSIVQKNDEDVLNLSEDFAPVKAAERISMDVLAQHLKEMEMGVDSVKDVVKRHLMKSPLDERPEDEALSGTAMGQFAINAESKVQSLINEFSNVKVKFANLLLFFGEETSMTPDAFFCTINTFVSMFDQTHKDLKRKEEAKERKKRIEEKQKLRVGS</sequence>
<evidence type="ECO:0000256" key="1">
    <source>
        <dbReference type="SAM" id="MobiDB-lite"/>
    </source>
</evidence>
<feature type="compositionally biased region" description="Basic and acidic residues" evidence="1">
    <location>
        <begin position="161"/>
        <end position="171"/>
    </location>
</feature>
<feature type="compositionally biased region" description="Basic and acidic residues" evidence="1">
    <location>
        <begin position="482"/>
        <end position="492"/>
    </location>
</feature>
<protein>
    <recommendedName>
        <fullName evidence="2">FH2 domain-containing protein</fullName>
    </recommendedName>
</protein>
<feature type="region of interest" description="Disordered" evidence="1">
    <location>
        <begin position="399"/>
        <end position="418"/>
    </location>
</feature>
<dbReference type="Gene3D" id="1.20.58.2220">
    <property type="entry name" value="Formin, FH2 domain"/>
    <property type="match status" value="1"/>
</dbReference>
<proteinExistence type="predicted"/>
<feature type="domain" description="FH2" evidence="2">
    <location>
        <begin position="1492"/>
        <end position="1912"/>
    </location>
</feature>
<dbReference type="PANTHER" id="PTHR45733">
    <property type="entry name" value="FORMIN-J"/>
    <property type="match status" value="1"/>
</dbReference>
<dbReference type="Pfam" id="PF02181">
    <property type="entry name" value="FH2"/>
    <property type="match status" value="1"/>
</dbReference>